<dbReference type="PANTHER" id="PTHR30244">
    <property type="entry name" value="TRANSAMINASE"/>
    <property type="match status" value="1"/>
</dbReference>
<dbReference type="Gene3D" id="3.40.640.10">
    <property type="entry name" value="Type I PLP-dependent aspartate aminotransferase-like (Major domain)"/>
    <property type="match status" value="1"/>
</dbReference>
<accession>A0ABX7VSW8</accession>
<dbReference type="Proteomes" id="UP000665043">
    <property type="component" value="Chromosome"/>
</dbReference>
<dbReference type="Pfam" id="PF01041">
    <property type="entry name" value="DegT_DnrJ_EryC1"/>
    <property type="match status" value="1"/>
</dbReference>
<dbReference type="InterPro" id="IPR015424">
    <property type="entry name" value="PyrdxlP-dep_Trfase"/>
</dbReference>
<proteinExistence type="inferred from homology"/>
<evidence type="ECO:0000256" key="2">
    <source>
        <dbReference type="ARBA" id="ARBA00037999"/>
    </source>
</evidence>
<dbReference type="PANTHER" id="PTHR30244:SF36">
    <property type="entry name" value="3-OXO-GLUCOSE-6-PHOSPHATE:GLUTAMATE AMINOTRANSFERASE"/>
    <property type="match status" value="1"/>
</dbReference>
<keyword evidence="4" id="KW-0032">Aminotransferase</keyword>
<keyword evidence="5" id="KW-1185">Reference proteome</keyword>
<dbReference type="Gene3D" id="3.90.1150.10">
    <property type="entry name" value="Aspartate Aminotransferase, domain 1"/>
    <property type="match status" value="1"/>
</dbReference>
<evidence type="ECO:0000313" key="5">
    <source>
        <dbReference type="Proteomes" id="UP000665043"/>
    </source>
</evidence>
<dbReference type="RefSeq" id="WP_209367386.1">
    <property type="nucleotide sequence ID" value="NZ_CP046956.1"/>
</dbReference>
<evidence type="ECO:0000256" key="1">
    <source>
        <dbReference type="ARBA" id="ARBA00022898"/>
    </source>
</evidence>
<dbReference type="PIRSF" id="PIRSF000390">
    <property type="entry name" value="PLP_StrS"/>
    <property type="match status" value="1"/>
</dbReference>
<dbReference type="GO" id="GO:0008483">
    <property type="term" value="F:transaminase activity"/>
    <property type="evidence" value="ECO:0007669"/>
    <property type="project" value="UniProtKB-KW"/>
</dbReference>
<comment type="similarity">
    <text evidence="2 3">Belongs to the DegT/DnrJ/EryC1 family.</text>
</comment>
<keyword evidence="1 3" id="KW-0663">Pyridoxal phosphate</keyword>
<dbReference type="InterPro" id="IPR015421">
    <property type="entry name" value="PyrdxlP-dep_Trfase_major"/>
</dbReference>
<dbReference type="SUPFAM" id="SSF53383">
    <property type="entry name" value="PLP-dependent transferases"/>
    <property type="match status" value="1"/>
</dbReference>
<dbReference type="CDD" id="cd00616">
    <property type="entry name" value="AHBA_syn"/>
    <property type="match status" value="1"/>
</dbReference>
<reference evidence="4 5" key="1">
    <citation type="submission" date="2019-12" db="EMBL/GenBank/DDBJ databases">
        <title>The whole genome sequencing of a strain isolated from a Mars analog, Dalangtan Playa.</title>
        <authorList>
            <person name="Huang T."/>
        </authorList>
    </citation>
    <scope>NUCLEOTIDE SEQUENCE [LARGE SCALE GENOMIC DNA]</scope>
    <source>
        <strain evidence="4 5">DP4-553-S</strain>
    </source>
</reference>
<organism evidence="4 5">
    <name type="scientific">Sediminibacillus dalangtanensis</name>
    <dbReference type="NCBI Taxonomy" id="2729421"/>
    <lineage>
        <taxon>Bacteria</taxon>
        <taxon>Bacillati</taxon>
        <taxon>Bacillota</taxon>
        <taxon>Bacilli</taxon>
        <taxon>Bacillales</taxon>
        <taxon>Bacillaceae</taxon>
        <taxon>Sediminibacillus</taxon>
    </lineage>
</organism>
<name>A0ABX7VSW8_9BACI</name>
<evidence type="ECO:0000313" key="4">
    <source>
        <dbReference type="EMBL" id="QTM98563.1"/>
    </source>
</evidence>
<evidence type="ECO:0000256" key="3">
    <source>
        <dbReference type="RuleBase" id="RU004508"/>
    </source>
</evidence>
<gene>
    <name evidence="4" type="ORF">ERJ70_04175</name>
</gene>
<sequence>MIPLINLKKQFTAIEKDILTAVTDVLRSGNYILGPKVLELERKVASRIGTDDAVAVGNGTDALLLTLEALGIGKGDEVITSPFTFFATAEAITRVGAVPVFADVTSDSFTIDPEKISAKITPRTKAILPVHLFGQAADMDEINAIAKQHDLAVIEDACQAFGALYKGMPVGSLADAGCFSFFPTKNLGTLGDGGIVTTSDKRLAAKIRKLRAHGSNRKYYHDTIGYNSRLDEMHAAILLICLQHIEDWNNRRAKLAKTYTDAFSTLHTIHPPQSKSDRTHIYHLYCLKADNRDEAAAFLKDHNISTGIYYPCCLHLQSAYQGLGYSQGDFPEAEQLSNRLLAIPMHPFLEYHEQRKIIAAVKEMDERQ</sequence>
<protein>
    <submittedName>
        <fullName evidence="4">Aminotransferase class I/II-fold pyridoxal phosphate-dependent enzyme</fullName>
    </submittedName>
</protein>
<dbReference type="InterPro" id="IPR015422">
    <property type="entry name" value="PyrdxlP-dep_Trfase_small"/>
</dbReference>
<dbReference type="EMBL" id="CP046956">
    <property type="protein sequence ID" value="QTM98563.1"/>
    <property type="molecule type" value="Genomic_DNA"/>
</dbReference>
<keyword evidence="4" id="KW-0808">Transferase</keyword>
<dbReference type="InterPro" id="IPR000653">
    <property type="entry name" value="DegT/StrS_aminotransferase"/>
</dbReference>